<dbReference type="Proteomes" id="UP000249645">
    <property type="component" value="Unassembled WGS sequence"/>
</dbReference>
<keyword evidence="1" id="KW-0812">Transmembrane</keyword>
<accession>A0A2W5F4T7</accession>
<dbReference type="EMBL" id="QFOI01000094">
    <property type="protein sequence ID" value="PZP49803.1"/>
    <property type="molecule type" value="Genomic_DNA"/>
</dbReference>
<evidence type="ECO:0000313" key="3">
    <source>
        <dbReference type="Proteomes" id="UP000249645"/>
    </source>
</evidence>
<dbReference type="AlphaFoldDB" id="A0A2W5F4T7"/>
<evidence type="ECO:0000256" key="1">
    <source>
        <dbReference type="SAM" id="Phobius"/>
    </source>
</evidence>
<protein>
    <submittedName>
        <fullName evidence="2">Uncharacterized protein</fullName>
    </submittedName>
</protein>
<feature type="transmembrane region" description="Helical" evidence="1">
    <location>
        <begin position="12"/>
        <end position="32"/>
    </location>
</feature>
<reference evidence="2 3" key="1">
    <citation type="submission" date="2017-11" db="EMBL/GenBank/DDBJ databases">
        <title>Infants hospitalized years apart are colonized by the same room-sourced microbial strains.</title>
        <authorList>
            <person name="Brooks B."/>
            <person name="Olm M.R."/>
            <person name="Firek B.A."/>
            <person name="Baker R."/>
            <person name="Thomas B.C."/>
            <person name="Morowitz M.J."/>
            <person name="Banfield J.F."/>
        </authorList>
    </citation>
    <scope>NUCLEOTIDE SEQUENCE [LARGE SCALE GENOMIC DNA]</scope>
    <source>
        <strain evidence="2">S2_009_000_R2_76</strain>
    </source>
</reference>
<keyword evidence="1" id="KW-0472">Membrane</keyword>
<name>A0A2W5F4T7_9SPHI</name>
<proteinExistence type="predicted"/>
<gene>
    <name evidence="2" type="ORF">DI598_07025</name>
</gene>
<evidence type="ECO:0000313" key="2">
    <source>
        <dbReference type="EMBL" id="PZP49803.1"/>
    </source>
</evidence>
<organism evidence="2 3">
    <name type="scientific">Pseudopedobacter saltans</name>
    <dbReference type="NCBI Taxonomy" id="151895"/>
    <lineage>
        <taxon>Bacteria</taxon>
        <taxon>Pseudomonadati</taxon>
        <taxon>Bacteroidota</taxon>
        <taxon>Sphingobacteriia</taxon>
        <taxon>Sphingobacteriales</taxon>
        <taxon>Sphingobacteriaceae</taxon>
        <taxon>Pseudopedobacter</taxon>
    </lineage>
</organism>
<keyword evidence="1" id="KW-1133">Transmembrane helix</keyword>
<feature type="transmembrane region" description="Helical" evidence="1">
    <location>
        <begin position="52"/>
        <end position="70"/>
    </location>
</feature>
<sequence>MILMRKCQISILISLICFLGIIFQNYRLAIMYKNASGKNKALLGITELMQLNVKFLIACALLVGFVFGILNMKIESYQF</sequence>
<comment type="caution">
    <text evidence="2">The sequence shown here is derived from an EMBL/GenBank/DDBJ whole genome shotgun (WGS) entry which is preliminary data.</text>
</comment>